<dbReference type="InterPro" id="IPR003607">
    <property type="entry name" value="HD/PDEase_dom"/>
</dbReference>
<dbReference type="AlphaFoldDB" id="A0A7Z7N2I9"/>
<dbReference type="Proteomes" id="UP000219522">
    <property type="component" value="Unassembled WGS sequence"/>
</dbReference>
<dbReference type="SMART" id="SM00471">
    <property type="entry name" value="HDc"/>
    <property type="match status" value="1"/>
</dbReference>
<proteinExistence type="predicted"/>
<dbReference type="Gene3D" id="1.10.3210.10">
    <property type="entry name" value="Hypothetical protein af1432"/>
    <property type="match status" value="1"/>
</dbReference>
<dbReference type="InterPro" id="IPR006674">
    <property type="entry name" value="HD_domain"/>
</dbReference>
<dbReference type="PANTHER" id="PTHR35569:SF1">
    <property type="entry name" value="CYANAMIDE HYDRATASE DDI2-RELATED"/>
    <property type="match status" value="1"/>
</dbReference>
<reference evidence="2 3" key="1">
    <citation type="submission" date="2017-09" db="EMBL/GenBank/DDBJ databases">
        <authorList>
            <person name="Varghese N."/>
            <person name="Submissions S."/>
        </authorList>
    </citation>
    <scope>NUCLEOTIDE SEQUENCE [LARGE SCALE GENOMIC DNA]</scope>
    <source>
        <strain evidence="2 3">OK806</strain>
    </source>
</reference>
<comment type="caution">
    <text evidence="2">The sequence shown here is derived from an EMBL/GenBank/DDBJ whole genome shotgun (WGS) entry which is preliminary data.</text>
</comment>
<dbReference type="SUPFAM" id="SSF109604">
    <property type="entry name" value="HD-domain/PDEase-like"/>
    <property type="match status" value="1"/>
</dbReference>
<dbReference type="CDD" id="cd00077">
    <property type="entry name" value="HDc"/>
    <property type="match status" value="1"/>
</dbReference>
<accession>A0A7Z7N2I9</accession>
<evidence type="ECO:0000313" key="3">
    <source>
        <dbReference type="Proteomes" id="UP000219522"/>
    </source>
</evidence>
<dbReference type="RefSeq" id="WP_087135588.1">
    <property type="nucleotide sequence ID" value="NZ_FCOG02000318.1"/>
</dbReference>
<evidence type="ECO:0000259" key="1">
    <source>
        <dbReference type="PROSITE" id="PS51831"/>
    </source>
</evidence>
<sequence>MKGDKTVSTNGMSSAVIPDSRVAREVTQLIRDTENELLFNHSVRVYLWGALLGKQKNLTFDPELLYVAAMFHDIGLTPTYRESQLRFEVDGANAARDFLRRHHISQEDIDRVWTAVALHTTPGIPEHMHGEIALVQAGAGMDVAGRGFEQFTDEQRTAVLHAYPRGADFAARMIDAFYHGMKHRPGSTFGTFNDDFLAYNDPGFERANLCSIILNSSWEQPTTRSKPDR</sequence>
<gene>
    <name evidence="2" type="ORF">SAMN05446927_3147</name>
</gene>
<dbReference type="PANTHER" id="PTHR35569">
    <property type="entry name" value="CYANAMIDE HYDRATASE DDI2-RELATED"/>
    <property type="match status" value="1"/>
</dbReference>
<name>A0A7Z7N2I9_9BURK</name>
<dbReference type="PROSITE" id="PS51831">
    <property type="entry name" value="HD"/>
    <property type="match status" value="1"/>
</dbReference>
<dbReference type="OrthoDB" id="8478129at2"/>
<feature type="domain" description="HD" evidence="1">
    <location>
        <begin position="38"/>
        <end position="141"/>
    </location>
</feature>
<organism evidence="2 3">
    <name type="scientific">Caballeronia arationis</name>
    <dbReference type="NCBI Taxonomy" id="1777142"/>
    <lineage>
        <taxon>Bacteria</taxon>
        <taxon>Pseudomonadati</taxon>
        <taxon>Pseudomonadota</taxon>
        <taxon>Betaproteobacteria</taxon>
        <taxon>Burkholderiales</taxon>
        <taxon>Burkholderiaceae</taxon>
        <taxon>Caballeronia</taxon>
    </lineage>
</organism>
<protein>
    <submittedName>
        <fullName evidence="2">HD domain-containing protein</fullName>
    </submittedName>
</protein>
<keyword evidence="3" id="KW-1185">Reference proteome</keyword>
<dbReference type="Pfam" id="PF01966">
    <property type="entry name" value="HD"/>
    <property type="match status" value="1"/>
</dbReference>
<dbReference type="EMBL" id="OCSU01000001">
    <property type="protein sequence ID" value="SOE66793.1"/>
    <property type="molecule type" value="Genomic_DNA"/>
</dbReference>
<evidence type="ECO:0000313" key="2">
    <source>
        <dbReference type="EMBL" id="SOE66793.1"/>
    </source>
</evidence>